<feature type="transmembrane region" description="Helical" evidence="1">
    <location>
        <begin position="102"/>
        <end position="122"/>
    </location>
</feature>
<sequence>MILLSLWLIMAYSVELLWVIFLMMLASWGFYFKVLLTSCIDTIQKRQVELAEGIYLHTRVTVLLEDFNKIFGMTLLWIVLASLLYKASIIGEFLAGSTKHGLVYDCVNVMSTIPFFVMLYSVSEMHRMGNKLPAIIRRKFLQLDCINGDQAVQILHGTNVVYYDSLSKNVGFKGLGFFTISYSFVASVACLIWQVLLLSYVVWAISSDTFEGQRVHGALTKMAYISFVTFYINLTYNLWRKSKETVNLINDGDALLNALSIRQRTWLNMDCLVWPVILITAASNAIFTFAMLLEVTVNWEIKLEDKLSWEVIIWVINGIVHSYCSFFYDTFCHVPLSKPGDLVPVKVYIIFFFLFALAVTVEVSWVLMHLFIAYWGVYFKRIVGCFMKKIMRGGLSLREIIKLKWMFLSVVAIYGTTATAYFSIRDVKISGGFRELLNSHVNATMQSFCMVHDYWCTPVDSNSKNMFSFLAYGISFFWLLLGMALESVWLAHLLLLNMFGLYFKKLFTLAVRKINMATTNDGVLLVNKCQKSQFTY</sequence>
<keyword evidence="1" id="KW-1133">Transmembrane helix</keyword>
<evidence type="ECO:0000313" key="3">
    <source>
        <dbReference type="Proteomes" id="UP001642540"/>
    </source>
</evidence>
<keyword evidence="1" id="KW-0472">Membrane</keyword>
<keyword evidence="1" id="KW-0812">Transmembrane</keyword>
<feature type="transmembrane region" description="Helical" evidence="1">
    <location>
        <begin position="218"/>
        <end position="239"/>
    </location>
</feature>
<dbReference type="Proteomes" id="UP001642540">
    <property type="component" value="Unassembled WGS sequence"/>
</dbReference>
<protein>
    <recommendedName>
        <fullName evidence="4">Gustatory receptor</fullName>
    </recommendedName>
</protein>
<evidence type="ECO:0000313" key="2">
    <source>
        <dbReference type="EMBL" id="CAL8088777.1"/>
    </source>
</evidence>
<feature type="transmembrane region" description="Helical" evidence="1">
    <location>
        <begin position="70"/>
        <end position="90"/>
    </location>
</feature>
<feature type="transmembrane region" description="Helical" evidence="1">
    <location>
        <begin position="7"/>
        <end position="31"/>
    </location>
</feature>
<gene>
    <name evidence="2" type="ORF">ODALV1_LOCUS7158</name>
</gene>
<feature type="transmembrane region" description="Helical" evidence="1">
    <location>
        <begin position="469"/>
        <end position="496"/>
    </location>
</feature>
<comment type="caution">
    <text evidence="2">The sequence shown here is derived from an EMBL/GenBank/DDBJ whole genome shotgun (WGS) entry which is preliminary data.</text>
</comment>
<feature type="transmembrane region" description="Helical" evidence="1">
    <location>
        <begin position="400"/>
        <end position="424"/>
    </location>
</feature>
<evidence type="ECO:0000256" key="1">
    <source>
        <dbReference type="SAM" id="Phobius"/>
    </source>
</evidence>
<proteinExistence type="predicted"/>
<evidence type="ECO:0008006" key="4">
    <source>
        <dbReference type="Google" id="ProtNLM"/>
    </source>
</evidence>
<dbReference type="EMBL" id="CAXLJM020000023">
    <property type="protein sequence ID" value="CAL8088777.1"/>
    <property type="molecule type" value="Genomic_DNA"/>
</dbReference>
<feature type="transmembrane region" description="Helical" evidence="1">
    <location>
        <begin position="348"/>
        <end position="379"/>
    </location>
</feature>
<keyword evidence="3" id="KW-1185">Reference proteome</keyword>
<feature type="transmembrane region" description="Helical" evidence="1">
    <location>
        <begin position="180"/>
        <end position="206"/>
    </location>
</feature>
<accession>A0ABP1Q8M2</accession>
<reference evidence="2 3" key="1">
    <citation type="submission" date="2024-08" db="EMBL/GenBank/DDBJ databases">
        <authorList>
            <person name="Cucini C."/>
            <person name="Frati F."/>
        </authorList>
    </citation>
    <scope>NUCLEOTIDE SEQUENCE [LARGE SCALE GENOMIC DNA]</scope>
</reference>
<name>A0ABP1Q8M2_9HEXA</name>
<feature type="transmembrane region" description="Helical" evidence="1">
    <location>
        <begin position="272"/>
        <end position="295"/>
    </location>
</feature>
<organism evidence="2 3">
    <name type="scientific">Orchesella dallaii</name>
    <dbReference type="NCBI Taxonomy" id="48710"/>
    <lineage>
        <taxon>Eukaryota</taxon>
        <taxon>Metazoa</taxon>
        <taxon>Ecdysozoa</taxon>
        <taxon>Arthropoda</taxon>
        <taxon>Hexapoda</taxon>
        <taxon>Collembola</taxon>
        <taxon>Entomobryomorpha</taxon>
        <taxon>Entomobryoidea</taxon>
        <taxon>Orchesellidae</taxon>
        <taxon>Orchesellinae</taxon>
        <taxon>Orchesella</taxon>
    </lineage>
</organism>